<dbReference type="Proteomes" id="UP001354971">
    <property type="component" value="Unassembled WGS sequence"/>
</dbReference>
<evidence type="ECO:0000256" key="1">
    <source>
        <dbReference type="ARBA" id="ARBA00022737"/>
    </source>
</evidence>
<evidence type="ECO:0008006" key="6">
    <source>
        <dbReference type="Google" id="ProtNLM"/>
    </source>
</evidence>
<sequence>MNHFLAELRRRNVFRVAVAYLVVGWLILQVIAVIAEPLGLPVWTDTLVIVLLGIAFPIALILAWAFEVTPEGVKLTAAVDASESISGQTGQKLDYAIGAGIVLLIAAIVWQQTTRPETVPMAGTLPAASAAAEANTIAVLPFADLSAGGDQTYFADGISEEILNVLAQIEALDVTSRTSAFMFRSDSNLSIPDIAAALGVRHVLEGSIRTSGSTIRITAQLIDAETDQHLWSDTFDRELNAENLFAVQDDIAAAISRALAEQMGVEIAAPTAERATSDVDAYGAYLRGREFFLNRNYTNLPLSIEALEQAVELDPQFAQAWALLGAAYGVAPGWAFADRDYFELALAAGNRALELQPNNAMGYTAIAQAAATSQSRDWGGILANYNRALEIEPDNPTARLWRGQILRDLGFFEQALADFDACVAAEPLYGVCLYNRAGTILLIGDPDDALSALVPAMGTAHVESYPDFLGLLARRDDPLLLAFMIRETADTIPLDVRWIVPEIQRALSDEDYDREAALEQFRRRLADSGWDPDYDAYIATTYFLAFRAYDRIPVDGSNGWYWLPGYPGLANSDAARAMLQRRGIVDYWYEAGFPPHCRPAGDRDFECNWPDGTQR</sequence>
<dbReference type="InterPro" id="IPR011990">
    <property type="entry name" value="TPR-like_helical_dom_sf"/>
</dbReference>
<dbReference type="Gene3D" id="3.40.50.10070">
    <property type="entry name" value="TolB, N-terminal domain"/>
    <property type="match status" value="1"/>
</dbReference>
<keyword evidence="5" id="KW-1185">Reference proteome</keyword>
<gene>
    <name evidence="4" type="ORF">V0U79_06175</name>
</gene>
<proteinExistence type="predicted"/>
<dbReference type="InterPro" id="IPR050498">
    <property type="entry name" value="Ycf3"/>
</dbReference>
<dbReference type="PANTHER" id="PTHR44858">
    <property type="entry name" value="TETRATRICOPEPTIDE REPEAT PROTEIN 6"/>
    <property type="match status" value="1"/>
</dbReference>
<keyword evidence="1" id="KW-0677">Repeat</keyword>
<dbReference type="RefSeq" id="WP_330198605.1">
    <property type="nucleotide sequence ID" value="NZ_JAZDRP010000003.1"/>
</dbReference>
<dbReference type="Gene3D" id="1.25.40.10">
    <property type="entry name" value="Tetratricopeptide repeat domain"/>
    <property type="match status" value="2"/>
</dbReference>
<feature type="transmembrane region" description="Helical" evidence="3">
    <location>
        <begin position="47"/>
        <end position="66"/>
    </location>
</feature>
<dbReference type="EMBL" id="JAZDRP010000003">
    <property type="protein sequence ID" value="MEE2525946.1"/>
    <property type="molecule type" value="Genomic_DNA"/>
</dbReference>
<keyword evidence="3" id="KW-1133">Transmembrane helix</keyword>
<name>A0ABU7LQM9_9PROT</name>
<evidence type="ECO:0000256" key="3">
    <source>
        <dbReference type="SAM" id="Phobius"/>
    </source>
</evidence>
<evidence type="ECO:0000256" key="2">
    <source>
        <dbReference type="ARBA" id="ARBA00022803"/>
    </source>
</evidence>
<keyword evidence="3" id="KW-0812">Transmembrane</keyword>
<protein>
    <recommendedName>
        <fullName evidence="6">Tetratricopeptide repeat protein</fullName>
    </recommendedName>
</protein>
<comment type="caution">
    <text evidence="4">The sequence shown here is derived from an EMBL/GenBank/DDBJ whole genome shotgun (WGS) entry which is preliminary data.</text>
</comment>
<reference evidence="4 5" key="1">
    <citation type="submission" date="2024-01" db="EMBL/GenBank/DDBJ databases">
        <title>Hyphobacterium bacterium isolated from marine sediment.</title>
        <authorList>
            <person name="Zhao S."/>
        </authorList>
    </citation>
    <scope>NUCLEOTIDE SEQUENCE [LARGE SCALE GENOMIC DNA]</scope>
    <source>
        <strain evidence="5">HN65</strain>
    </source>
</reference>
<dbReference type="PANTHER" id="PTHR44858:SF1">
    <property type="entry name" value="UDP-N-ACETYLGLUCOSAMINE--PEPTIDE N-ACETYLGLUCOSAMINYLTRANSFERASE SPINDLY-RELATED"/>
    <property type="match status" value="1"/>
</dbReference>
<feature type="transmembrane region" description="Helical" evidence="3">
    <location>
        <begin position="12"/>
        <end position="35"/>
    </location>
</feature>
<keyword evidence="2" id="KW-0802">TPR repeat</keyword>
<evidence type="ECO:0000313" key="4">
    <source>
        <dbReference type="EMBL" id="MEE2525946.1"/>
    </source>
</evidence>
<feature type="transmembrane region" description="Helical" evidence="3">
    <location>
        <begin position="93"/>
        <end position="110"/>
    </location>
</feature>
<accession>A0ABU7LQM9</accession>
<dbReference type="SUPFAM" id="SSF48452">
    <property type="entry name" value="TPR-like"/>
    <property type="match status" value="1"/>
</dbReference>
<organism evidence="4 5">
    <name type="scientific">Hyphobacterium lacteum</name>
    <dbReference type="NCBI Taxonomy" id="3116575"/>
    <lineage>
        <taxon>Bacteria</taxon>
        <taxon>Pseudomonadati</taxon>
        <taxon>Pseudomonadota</taxon>
        <taxon>Alphaproteobacteria</taxon>
        <taxon>Maricaulales</taxon>
        <taxon>Maricaulaceae</taxon>
        <taxon>Hyphobacterium</taxon>
    </lineage>
</organism>
<keyword evidence="3" id="KW-0472">Membrane</keyword>
<evidence type="ECO:0000313" key="5">
    <source>
        <dbReference type="Proteomes" id="UP001354971"/>
    </source>
</evidence>